<protein>
    <submittedName>
        <fullName evidence="2">Uncharacterized protein</fullName>
    </submittedName>
</protein>
<proteinExistence type="predicted"/>
<keyword evidence="1" id="KW-0812">Transmembrane</keyword>
<evidence type="ECO:0000313" key="3">
    <source>
        <dbReference type="Proteomes" id="UP000195967"/>
    </source>
</evidence>
<reference evidence="2 3" key="1">
    <citation type="submission" date="2017-04" db="EMBL/GenBank/DDBJ databases">
        <title>Complete genome of Campylobacter concisus ATCC 33237T and draft genomes for an additional eight well characterized C. concisus strains.</title>
        <authorList>
            <person name="Cornelius A.J."/>
            <person name="Miller W.G."/>
            <person name="Lastovica A.J."/>
            <person name="On S.L."/>
            <person name="French N.P."/>
            <person name="Vandenberg O."/>
            <person name="Biggs P.J."/>
        </authorList>
    </citation>
    <scope>NUCLEOTIDE SEQUENCE [LARGE SCALE GENOMIC DNA]</scope>
    <source>
        <strain evidence="2 3">Lasto28.99</strain>
    </source>
</reference>
<dbReference type="Proteomes" id="UP000195967">
    <property type="component" value="Unassembled WGS sequence"/>
</dbReference>
<name>A0A1Y5MYJ4_9BACT</name>
<organism evidence="2 3">
    <name type="scientific">Campylobacter concisus</name>
    <dbReference type="NCBI Taxonomy" id="199"/>
    <lineage>
        <taxon>Bacteria</taxon>
        <taxon>Pseudomonadati</taxon>
        <taxon>Campylobacterota</taxon>
        <taxon>Epsilonproteobacteria</taxon>
        <taxon>Campylobacterales</taxon>
        <taxon>Campylobacteraceae</taxon>
        <taxon>Campylobacter</taxon>
    </lineage>
</organism>
<keyword evidence="1" id="KW-0472">Membrane</keyword>
<gene>
    <name evidence="2" type="ORF">B9N62_09660</name>
</gene>
<dbReference type="EMBL" id="NDYO01000013">
    <property type="protein sequence ID" value="OUT10692.1"/>
    <property type="molecule type" value="Genomic_DNA"/>
</dbReference>
<evidence type="ECO:0000256" key="1">
    <source>
        <dbReference type="SAM" id="Phobius"/>
    </source>
</evidence>
<dbReference type="AlphaFoldDB" id="A0A1Y5MYJ4"/>
<keyword evidence="1" id="KW-1133">Transmembrane helix</keyword>
<sequence>MSKNKIAICILLFIIFIVLVYKVSYTIFIIFSDPNHQTFQYNYWAYYFINKDKYFIFNFYLFYIFMVSAFFSIVLWVKCYMDNKI</sequence>
<feature type="transmembrane region" description="Helical" evidence="1">
    <location>
        <begin position="54"/>
        <end position="77"/>
    </location>
</feature>
<evidence type="ECO:0000313" key="2">
    <source>
        <dbReference type="EMBL" id="OUT10692.1"/>
    </source>
</evidence>
<comment type="caution">
    <text evidence="2">The sequence shown here is derived from an EMBL/GenBank/DDBJ whole genome shotgun (WGS) entry which is preliminary data.</text>
</comment>
<feature type="transmembrane region" description="Helical" evidence="1">
    <location>
        <begin position="7"/>
        <end position="31"/>
    </location>
</feature>
<accession>A0A1Y5MYJ4</accession>